<feature type="chain" id="PRO_5019548447" evidence="13">
    <location>
        <begin position="26"/>
        <end position="718"/>
    </location>
</feature>
<dbReference type="Gene3D" id="2.40.170.20">
    <property type="entry name" value="TonB-dependent receptor, beta-barrel domain"/>
    <property type="match status" value="1"/>
</dbReference>
<evidence type="ECO:0000256" key="13">
    <source>
        <dbReference type="SAM" id="SignalP"/>
    </source>
</evidence>
<dbReference type="EMBL" id="CP034752">
    <property type="protein sequence ID" value="QBH95548.1"/>
    <property type="molecule type" value="Genomic_DNA"/>
</dbReference>
<dbReference type="GO" id="GO:0015344">
    <property type="term" value="F:siderophore uptake transmembrane transporter activity"/>
    <property type="evidence" value="ECO:0007669"/>
    <property type="project" value="TreeGrafter"/>
</dbReference>
<evidence type="ECO:0000313" key="17">
    <source>
        <dbReference type="Proteomes" id="UP000293154"/>
    </source>
</evidence>
<evidence type="ECO:0000256" key="12">
    <source>
        <dbReference type="RuleBase" id="RU003357"/>
    </source>
</evidence>
<keyword evidence="7 12" id="KW-0798">TonB box</keyword>
<evidence type="ECO:0000256" key="10">
    <source>
        <dbReference type="ARBA" id="ARBA00023237"/>
    </source>
</evidence>
<proteinExistence type="inferred from homology"/>
<evidence type="ECO:0000256" key="7">
    <source>
        <dbReference type="ARBA" id="ARBA00023077"/>
    </source>
</evidence>
<dbReference type="OrthoDB" id="9760620at2"/>
<evidence type="ECO:0000256" key="3">
    <source>
        <dbReference type="ARBA" id="ARBA00022448"/>
    </source>
</evidence>
<feature type="domain" description="TonB-dependent receptor plug" evidence="15">
    <location>
        <begin position="55"/>
        <end position="160"/>
    </location>
</feature>
<dbReference type="CDD" id="cd01347">
    <property type="entry name" value="ligand_gated_channel"/>
    <property type="match status" value="1"/>
</dbReference>
<evidence type="ECO:0000259" key="15">
    <source>
        <dbReference type="Pfam" id="PF07715"/>
    </source>
</evidence>
<dbReference type="InterPro" id="IPR012910">
    <property type="entry name" value="Plug_dom"/>
</dbReference>
<evidence type="ECO:0000256" key="5">
    <source>
        <dbReference type="ARBA" id="ARBA00022692"/>
    </source>
</evidence>
<gene>
    <name evidence="16" type="ORF">EKN56_03505</name>
</gene>
<feature type="signal peptide" evidence="13">
    <location>
        <begin position="1"/>
        <end position="25"/>
    </location>
</feature>
<dbReference type="GO" id="GO:0044718">
    <property type="term" value="P:siderophore transmembrane transport"/>
    <property type="evidence" value="ECO:0007669"/>
    <property type="project" value="TreeGrafter"/>
</dbReference>
<comment type="similarity">
    <text evidence="2">Belongs to the TonB-dependent receptor family. Hemoglobin/haptoglobin binding protein subfamily.</text>
</comment>
<dbReference type="KEGG" id="prag:EKN56_03505"/>
<name>A0A411WH13_9GAMM</name>
<dbReference type="SUPFAM" id="SSF56935">
    <property type="entry name" value="Porins"/>
    <property type="match status" value="1"/>
</dbReference>
<dbReference type="Pfam" id="PF07715">
    <property type="entry name" value="Plug"/>
    <property type="match status" value="1"/>
</dbReference>
<reference evidence="16 17" key="1">
    <citation type="submission" date="2019-03" db="EMBL/GenBank/DDBJ databases">
        <title>Pragia sp. nov. isolated from the gut tract of Carduelis flavirostris.</title>
        <authorList>
            <person name="Ge Y."/>
        </authorList>
    </citation>
    <scope>NUCLEOTIDE SEQUENCE [LARGE SCALE GENOMIC DNA]</scope>
    <source>
        <strain evidence="16 17">CF-458</strain>
    </source>
</reference>
<keyword evidence="17" id="KW-1185">Reference proteome</keyword>
<keyword evidence="5 11" id="KW-0812">Transmembrane</keyword>
<keyword evidence="10 11" id="KW-0998">Cell outer membrane</keyword>
<dbReference type="InterPro" id="IPR039426">
    <property type="entry name" value="TonB-dep_rcpt-like"/>
</dbReference>
<evidence type="ECO:0000256" key="8">
    <source>
        <dbReference type="ARBA" id="ARBA00023136"/>
    </source>
</evidence>
<sequence length="718" mass="79112">MALRTRNGYFLLSSLTLLVIQSATAATPSTSGSSIAEEKNELVVTATRSETSLWNSPATIQVINSEQLEKSTRLSLADELQDIPGVEVTDNALAGRKQIRIRGEASSRVLILIDGQEVTYQRAGQNFGPGILIDDSSLERIEVVKGPYSVLYGSQAIGGVVNFITRKGGDSPIGGTVKAVYDSATKGWRESANLQGSLGNFDYRVNGSYADHGDRDTPDGRLPDTGFENNSQGVWLGYTLDKHKFGLSLDRYKLSTQTYLDDDAYEEFSVAIPKLEREKVGLFYDFAVDGEYLKSIHLDGYTQKLERDFKNKVKVVTPSGSPMIGDLSVANQTRTEDEQKTYGMTLQSNFSLSENNRLVLGAQYQQDKVTQESVGKTESSSSRGFPAAVNYSKNTQANSKSEQTNWSIFGQDEWKLSDNWTWTLGARQYWLESELKSGNESASHTISGNSFTTLDSRSVSDSAFVTSTSLRYSGFDNTELRMAFAQGYVFPTVAQLFMDTSAGGGMTYGNQNLDAEHSNNFEVGARYNGNMWYVDGAIYYSEAKDYIASIACSGQSICKGNTSSARADYYYYDNVDRAKTYGMELSAEYNGWSVSPYASGNILRRQFIGQDMKTWDTGEPGVTGRFGVKYQLPLSALDLTSDLYIRAASKATDNTGTTTQKYPGWATLNLAFNSEFGPENQYQVNLELNNLTDKRYQTAHESIPAAGINAAVGLTWKF</sequence>
<evidence type="ECO:0000256" key="6">
    <source>
        <dbReference type="ARBA" id="ARBA00022729"/>
    </source>
</evidence>
<dbReference type="AlphaFoldDB" id="A0A411WH13"/>
<dbReference type="InterPro" id="IPR036942">
    <property type="entry name" value="Beta-barrel_TonB_sf"/>
</dbReference>
<keyword evidence="9 16" id="KW-0675">Receptor</keyword>
<keyword evidence="3 11" id="KW-0813">Transport</keyword>
<dbReference type="Pfam" id="PF00593">
    <property type="entry name" value="TonB_dep_Rec_b-barrel"/>
    <property type="match status" value="1"/>
</dbReference>
<accession>A0A411WH13</accession>
<organism evidence="16 17">
    <name type="scientific">Limnobaculum zhutongyuii</name>
    <dbReference type="NCBI Taxonomy" id="2498113"/>
    <lineage>
        <taxon>Bacteria</taxon>
        <taxon>Pseudomonadati</taxon>
        <taxon>Pseudomonadota</taxon>
        <taxon>Gammaproteobacteria</taxon>
        <taxon>Enterobacterales</taxon>
        <taxon>Budviciaceae</taxon>
        <taxon>Limnobaculum</taxon>
    </lineage>
</organism>
<keyword evidence="4 11" id="KW-1134">Transmembrane beta strand</keyword>
<feature type="domain" description="TonB-dependent receptor-like beta-barrel" evidence="14">
    <location>
        <begin position="221"/>
        <end position="691"/>
    </location>
</feature>
<dbReference type="RefSeq" id="WP_130590539.1">
    <property type="nucleotide sequence ID" value="NZ_CP034752.1"/>
</dbReference>
<dbReference type="PROSITE" id="PS52016">
    <property type="entry name" value="TONB_DEPENDENT_REC_3"/>
    <property type="match status" value="1"/>
</dbReference>
<dbReference type="GO" id="GO:0009279">
    <property type="term" value="C:cell outer membrane"/>
    <property type="evidence" value="ECO:0007669"/>
    <property type="project" value="UniProtKB-SubCell"/>
</dbReference>
<evidence type="ECO:0000256" key="11">
    <source>
        <dbReference type="PROSITE-ProRule" id="PRU01360"/>
    </source>
</evidence>
<dbReference type="InterPro" id="IPR037066">
    <property type="entry name" value="Plug_dom_sf"/>
</dbReference>
<evidence type="ECO:0000313" key="16">
    <source>
        <dbReference type="EMBL" id="QBH95548.1"/>
    </source>
</evidence>
<evidence type="ECO:0000256" key="2">
    <source>
        <dbReference type="ARBA" id="ARBA00008143"/>
    </source>
</evidence>
<protein>
    <submittedName>
        <fullName evidence="16">TonB-dependent receptor</fullName>
    </submittedName>
</protein>
<dbReference type="PANTHER" id="PTHR30069">
    <property type="entry name" value="TONB-DEPENDENT OUTER MEMBRANE RECEPTOR"/>
    <property type="match status" value="1"/>
</dbReference>
<dbReference type="Gene3D" id="2.170.130.10">
    <property type="entry name" value="TonB-dependent receptor, plug domain"/>
    <property type="match status" value="1"/>
</dbReference>
<dbReference type="Proteomes" id="UP000293154">
    <property type="component" value="Chromosome"/>
</dbReference>
<evidence type="ECO:0000256" key="1">
    <source>
        <dbReference type="ARBA" id="ARBA00004571"/>
    </source>
</evidence>
<keyword evidence="8 11" id="KW-0472">Membrane</keyword>
<evidence type="ECO:0000259" key="14">
    <source>
        <dbReference type="Pfam" id="PF00593"/>
    </source>
</evidence>
<comment type="subcellular location">
    <subcellularLocation>
        <location evidence="1 11">Cell outer membrane</location>
        <topology evidence="1 11">Multi-pass membrane protein</topology>
    </subcellularLocation>
</comment>
<dbReference type="InterPro" id="IPR000531">
    <property type="entry name" value="Beta-barrel_TonB"/>
</dbReference>
<evidence type="ECO:0000256" key="4">
    <source>
        <dbReference type="ARBA" id="ARBA00022452"/>
    </source>
</evidence>
<dbReference type="PANTHER" id="PTHR30069:SF29">
    <property type="entry name" value="HEMOGLOBIN AND HEMOGLOBIN-HAPTOGLOBIN-BINDING PROTEIN 1-RELATED"/>
    <property type="match status" value="1"/>
</dbReference>
<keyword evidence="6 13" id="KW-0732">Signal</keyword>
<evidence type="ECO:0000256" key="9">
    <source>
        <dbReference type="ARBA" id="ARBA00023170"/>
    </source>
</evidence>